<reference evidence="7 8" key="1">
    <citation type="submission" date="2014-04" db="EMBL/GenBank/DDBJ databases">
        <title>Draft genome sequence of Photobacterium halotolerans S2753: a solonamide, ngercheumicin and holomycin producer.</title>
        <authorList>
            <person name="Machado H.R."/>
            <person name="Gram L."/>
        </authorList>
    </citation>
    <scope>NUCLEOTIDE SEQUENCE [LARGE SCALE GENOMIC DNA]</scope>
    <source>
        <strain evidence="7 8">S2753</strain>
    </source>
</reference>
<evidence type="ECO:0000256" key="5">
    <source>
        <dbReference type="SAM" id="SignalP"/>
    </source>
</evidence>
<dbReference type="PROSITE" id="PS51007">
    <property type="entry name" value="CYTC"/>
    <property type="match status" value="1"/>
</dbReference>
<evidence type="ECO:0000259" key="6">
    <source>
        <dbReference type="PROSITE" id="PS51007"/>
    </source>
</evidence>
<dbReference type="Proteomes" id="UP000027192">
    <property type="component" value="Unassembled WGS sequence"/>
</dbReference>
<protein>
    <submittedName>
        <fullName evidence="7">Cytochrome C</fullName>
    </submittedName>
</protein>
<evidence type="ECO:0000256" key="4">
    <source>
        <dbReference type="PROSITE-ProRule" id="PRU00433"/>
    </source>
</evidence>
<dbReference type="InterPro" id="IPR036909">
    <property type="entry name" value="Cyt_c-like_dom_sf"/>
</dbReference>
<evidence type="ECO:0000313" key="8">
    <source>
        <dbReference type="Proteomes" id="UP000027192"/>
    </source>
</evidence>
<evidence type="ECO:0000256" key="2">
    <source>
        <dbReference type="ARBA" id="ARBA00022723"/>
    </source>
</evidence>
<proteinExistence type="predicted"/>
<keyword evidence="1 4" id="KW-0349">Heme</keyword>
<dbReference type="Gene3D" id="1.10.760.10">
    <property type="entry name" value="Cytochrome c-like domain"/>
    <property type="match status" value="1"/>
</dbReference>
<evidence type="ECO:0000313" key="7">
    <source>
        <dbReference type="EMBL" id="KDM90396.1"/>
    </source>
</evidence>
<evidence type="ECO:0000256" key="3">
    <source>
        <dbReference type="ARBA" id="ARBA00023004"/>
    </source>
</evidence>
<dbReference type="RefSeq" id="WP_036755076.1">
    <property type="nucleotide sequence ID" value="NZ_JAGSGC010000001.1"/>
</dbReference>
<accession>A0A066RMN9</accession>
<dbReference type="OrthoDB" id="8480010at2"/>
<feature type="signal peptide" evidence="5">
    <location>
        <begin position="1"/>
        <end position="22"/>
    </location>
</feature>
<dbReference type="AlphaFoldDB" id="A0A066RMN9"/>
<feature type="domain" description="Cytochrome c" evidence="6">
    <location>
        <begin position="31"/>
        <end position="135"/>
    </location>
</feature>
<gene>
    <name evidence="7" type="ORF">EA58_16850</name>
</gene>
<comment type="caution">
    <text evidence="7">The sequence shown here is derived from an EMBL/GenBank/DDBJ whole genome shotgun (WGS) entry which is preliminary data.</text>
</comment>
<dbReference type="STRING" id="1654360.EA58_16850"/>
<dbReference type="EMBL" id="JMIB01000032">
    <property type="protein sequence ID" value="KDM90396.1"/>
    <property type="molecule type" value="Genomic_DNA"/>
</dbReference>
<dbReference type="GO" id="GO:0046872">
    <property type="term" value="F:metal ion binding"/>
    <property type="evidence" value="ECO:0007669"/>
    <property type="project" value="UniProtKB-KW"/>
</dbReference>
<organism evidence="7 8">
    <name type="scientific">Photobacterium galatheae</name>
    <dbReference type="NCBI Taxonomy" id="1654360"/>
    <lineage>
        <taxon>Bacteria</taxon>
        <taxon>Pseudomonadati</taxon>
        <taxon>Pseudomonadota</taxon>
        <taxon>Gammaproteobacteria</taxon>
        <taxon>Vibrionales</taxon>
        <taxon>Vibrionaceae</taxon>
        <taxon>Photobacterium</taxon>
    </lineage>
</organism>
<dbReference type="SUPFAM" id="SSF46626">
    <property type="entry name" value="Cytochrome c"/>
    <property type="match status" value="1"/>
</dbReference>
<keyword evidence="8" id="KW-1185">Reference proteome</keyword>
<keyword evidence="5" id="KW-0732">Signal</keyword>
<keyword evidence="3 4" id="KW-0408">Iron</keyword>
<sequence>MKPYTFAILISALSGLAGCDTASQSFSLPTGDEAQGKAVFLKYQCLACHSMTGFEDEASKLTRALDTPVVLGGEVSRIRTYPELVTSVINPSHRLAEGYDDQEIQVDGQSVMPSFNDVMTVTEMVNLVYFLESHYSLEPYPRTDYISPH</sequence>
<dbReference type="GO" id="GO:0020037">
    <property type="term" value="F:heme binding"/>
    <property type="evidence" value="ECO:0007669"/>
    <property type="project" value="InterPro"/>
</dbReference>
<name>A0A066RMN9_9GAMM</name>
<feature type="chain" id="PRO_5001625928" evidence="5">
    <location>
        <begin position="23"/>
        <end position="149"/>
    </location>
</feature>
<dbReference type="InterPro" id="IPR009056">
    <property type="entry name" value="Cyt_c-like_dom"/>
</dbReference>
<dbReference type="GO" id="GO:0009055">
    <property type="term" value="F:electron transfer activity"/>
    <property type="evidence" value="ECO:0007669"/>
    <property type="project" value="InterPro"/>
</dbReference>
<dbReference type="PROSITE" id="PS51257">
    <property type="entry name" value="PROKAR_LIPOPROTEIN"/>
    <property type="match status" value="1"/>
</dbReference>
<keyword evidence="2 4" id="KW-0479">Metal-binding</keyword>
<evidence type="ECO:0000256" key="1">
    <source>
        <dbReference type="ARBA" id="ARBA00022617"/>
    </source>
</evidence>